<feature type="domain" description="Methyltransferase" evidence="3">
    <location>
        <begin position="50"/>
        <end position="146"/>
    </location>
</feature>
<dbReference type="AlphaFoldDB" id="M5GGR3"/>
<evidence type="ECO:0000259" key="3">
    <source>
        <dbReference type="Pfam" id="PF13649"/>
    </source>
</evidence>
<dbReference type="GO" id="GO:0008168">
    <property type="term" value="F:methyltransferase activity"/>
    <property type="evidence" value="ECO:0007669"/>
    <property type="project" value="UniProtKB-KW"/>
</dbReference>
<keyword evidence="2 4" id="KW-0808">Transferase</keyword>
<name>M5GGR3_DACPD</name>
<dbReference type="CDD" id="cd02440">
    <property type="entry name" value="AdoMet_MTases"/>
    <property type="match status" value="1"/>
</dbReference>
<keyword evidence="1 4" id="KW-0489">Methyltransferase</keyword>
<dbReference type="InterPro" id="IPR029063">
    <property type="entry name" value="SAM-dependent_MTases_sf"/>
</dbReference>
<dbReference type="PANTHER" id="PTHR43861">
    <property type="entry name" value="TRANS-ACONITATE 2-METHYLTRANSFERASE-RELATED"/>
    <property type="match status" value="1"/>
</dbReference>
<protein>
    <submittedName>
        <fullName evidence="4">S-adenosyl-L-methionine-dependent methyltransferase</fullName>
    </submittedName>
</protein>
<organism evidence="4 5">
    <name type="scientific">Dacryopinax primogenitus (strain DJM 731)</name>
    <name type="common">Brown rot fungus</name>
    <dbReference type="NCBI Taxonomy" id="1858805"/>
    <lineage>
        <taxon>Eukaryota</taxon>
        <taxon>Fungi</taxon>
        <taxon>Dikarya</taxon>
        <taxon>Basidiomycota</taxon>
        <taxon>Agaricomycotina</taxon>
        <taxon>Dacrymycetes</taxon>
        <taxon>Dacrymycetales</taxon>
        <taxon>Dacrymycetaceae</taxon>
        <taxon>Dacryopinax</taxon>
    </lineage>
</organism>
<dbReference type="GO" id="GO:0032259">
    <property type="term" value="P:methylation"/>
    <property type="evidence" value="ECO:0007669"/>
    <property type="project" value="UniProtKB-KW"/>
</dbReference>
<evidence type="ECO:0000256" key="1">
    <source>
        <dbReference type="ARBA" id="ARBA00022603"/>
    </source>
</evidence>
<sequence>MAAPAPAPAPTQYDSIARIYTDATESSLHNTYIERPAMRQLIGNVTGLDVLDLGCGTMILGSKLLEEGAASVTGVDGSSEMLHLASQRIKAEWKPRVSLAEHDLNRPLHLPDAKMYDLIVSSLALHYLEDWKPVLGSAHILLKPRGRFILSVHHPFADWVHHPESGSYHSGPTLLHEDWDVGEQGTIRISFYRRSLAEICRAFTDAGWIIQRIEESKPTEESKALFEAERWERVAEKPNFILFVLVKKEQYQ</sequence>
<dbReference type="EMBL" id="JH795855">
    <property type="protein sequence ID" value="EJU05938.1"/>
    <property type="molecule type" value="Genomic_DNA"/>
</dbReference>
<dbReference type="STRING" id="1858805.M5GGR3"/>
<evidence type="ECO:0000256" key="2">
    <source>
        <dbReference type="ARBA" id="ARBA00022679"/>
    </source>
</evidence>
<dbReference type="PANTHER" id="PTHR43861:SF1">
    <property type="entry name" value="TRANS-ACONITATE 2-METHYLTRANSFERASE"/>
    <property type="match status" value="1"/>
</dbReference>
<dbReference type="Pfam" id="PF13649">
    <property type="entry name" value="Methyltransf_25"/>
    <property type="match status" value="1"/>
</dbReference>
<dbReference type="Proteomes" id="UP000030653">
    <property type="component" value="Unassembled WGS sequence"/>
</dbReference>
<evidence type="ECO:0000313" key="4">
    <source>
        <dbReference type="EMBL" id="EJU05938.1"/>
    </source>
</evidence>
<reference evidence="4 5" key="1">
    <citation type="journal article" date="2012" name="Science">
        <title>The Paleozoic origin of enzymatic lignin decomposition reconstructed from 31 fungal genomes.</title>
        <authorList>
            <person name="Floudas D."/>
            <person name="Binder M."/>
            <person name="Riley R."/>
            <person name="Barry K."/>
            <person name="Blanchette R.A."/>
            <person name="Henrissat B."/>
            <person name="Martinez A.T."/>
            <person name="Otillar R."/>
            <person name="Spatafora J.W."/>
            <person name="Yadav J.S."/>
            <person name="Aerts A."/>
            <person name="Benoit I."/>
            <person name="Boyd A."/>
            <person name="Carlson A."/>
            <person name="Copeland A."/>
            <person name="Coutinho P.M."/>
            <person name="de Vries R.P."/>
            <person name="Ferreira P."/>
            <person name="Findley K."/>
            <person name="Foster B."/>
            <person name="Gaskell J."/>
            <person name="Glotzer D."/>
            <person name="Gorecki P."/>
            <person name="Heitman J."/>
            <person name="Hesse C."/>
            <person name="Hori C."/>
            <person name="Igarashi K."/>
            <person name="Jurgens J.A."/>
            <person name="Kallen N."/>
            <person name="Kersten P."/>
            <person name="Kohler A."/>
            <person name="Kuees U."/>
            <person name="Kumar T.K.A."/>
            <person name="Kuo A."/>
            <person name="LaButti K."/>
            <person name="Larrondo L.F."/>
            <person name="Lindquist E."/>
            <person name="Ling A."/>
            <person name="Lombard V."/>
            <person name="Lucas S."/>
            <person name="Lundell T."/>
            <person name="Martin R."/>
            <person name="McLaughlin D.J."/>
            <person name="Morgenstern I."/>
            <person name="Morin E."/>
            <person name="Murat C."/>
            <person name="Nagy L.G."/>
            <person name="Nolan M."/>
            <person name="Ohm R.A."/>
            <person name="Patyshakuliyeva A."/>
            <person name="Rokas A."/>
            <person name="Ruiz-Duenas F.J."/>
            <person name="Sabat G."/>
            <person name="Salamov A."/>
            <person name="Samejima M."/>
            <person name="Schmutz J."/>
            <person name="Slot J.C."/>
            <person name="St John F."/>
            <person name="Stenlid J."/>
            <person name="Sun H."/>
            <person name="Sun S."/>
            <person name="Syed K."/>
            <person name="Tsang A."/>
            <person name="Wiebenga A."/>
            <person name="Young D."/>
            <person name="Pisabarro A."/>
            <person name="Eastwood D.C."/>
            <person name="Martin F."/>
            <person name="Cullen D."/>
            <person name="Grigoriev I.V."/>
            <person name="Hibbett D.S."/>
        </authorList>
    </citation>
    <scope>NUCLEOTIDE SEQUENCE [LARGE SCALE GENOMIC DNA]</scope>
    <source>
        <strain evidence="4 5">DJM-731 SS1</strain>
    </source>
</reference>
<keyword evidence="5" id="KW-1185">Reference proteome</keyword>
<dbReference type="InterPro" id="IPR041698">
    <property type="entry name" value="Methyltransf_25"/>
</dbReference>
<accession>M5GGR3</accession>
<dbReference type="OrthoDB" id="66144at2759"/>
<dbReference type="SUPFAM" id="SSF53335">
    <property type="entry name" value="S-adenosyl-L-methionine-dependent methyltransferases"/>
    <property type="match status" value="1"/>
</dbReference>
<dbReference type="Gene3D" id="3.40.50.150">
    <property type="entry name" value="Vaccinia Virus protein VP39"/>
    <property type="match status" value="1"/>
</dbReference>
<evidence type="ECO:0000313" key="5">
    <source>
        <dbReference type="Proteomes" id="UP000030653"/>
    </source>
</evidence>
<dbReference type="HOGENOM" id="CLU_049749_5_0_1"/>
<proteinExistence type="predicted"/>
<dbReference type="GeneID" id="63684567"/>
<dbReference type="RefSeq" id="XP_040632832.1">
    <property type="nucleotide sequence ID" value="XM_040769505.1"/>
</dbReference>
<gene>
    <name evidence="4" type="ORF">DACRYDRAFT_112766</name>
</gene>